<reference evidence="1" key="1">
    <citation type="submission" date="2021-02" db="EMBL/GenBank/DDBJ databases">
        <authorList>
            <person name="Dougan E. K."/>
            <person name="Rhodes N."/>
            <person name="Thang M."/>
            <person name="Chan C."/>
        </authorList>
    </citation>
    <scope>NUCLEOTIDE SEQUENCE</scope>
</reference>
<keyword evidence="2" id="KW-1185">Reference proteome</keyword>
<gene>
    <name evidence="1" type="ORF">SPIL2461_LOCUS7787</name>
</gene>
<name>A0A812P1L5_SYMPI</name>
<sequence>MVYQMALKEPAQAPLRFGVQPDKNKSHSQQFADMTLSDKWEDADLCSVFDYLYFCKYVRIPEEWVVPMKNFRSELLAEATWLQYILVLKTWRNHASLGWSPCHKAGNLSCCVC</sequence>
<comment type="caution">
    <text evidence="1">The sequence shown here is derived from an EMBL/GenBank/DDBJ whole genome shotgun (WGS) entry which is preliminary data.</text>
</comment>
<organism evidence="1 2">
    <name type="scientific">Symbiodinium pilosum</name>
    <name type="common">Dinoflagellate</name>
    <dbReference type="NCBI Taxonomy" id="2952"/>
    <lineage>
        <taxon>Eukaryota</taxon>
        <taxon>Sar</taxon>
        <taxon>Alveolata</taxon>
        <taxon>Dinophyceae</taxon>
        <taxon>Suessiales</taxon>
        <taxon>Symbiodiniaceae</taxon>
        <taxon>Symbiodinium</taxon>
    </lineage>
</organism>
<protein>
    <submittedName>
        <fullName evidence="1">Uncharacterized protein</fullName>
    </submittedName>
</protein>
<evidence type="ECO:0000313" key="2">
    <source>
        <dbReference type="Proteomes" id="UP000649617"/>
    </source>
</evidence>
<proteinExistence type="predicted"/>
<evidence type="ECO:0000313" key="1">
    <source>
        <dbReference type="EMBL" id="CAE7333674.1"/>
    </source>
</evidence>
<dbReference type="Proteomes" id="UP000649617">
    <property type="component" value="Unassembled WGS sequence"/>
</dbReference>
<accession>A0A812P1L5</accession>
<dbReference type="AlphaFoldDB" id="A0A812P1L5"/>
<dbReference type="EMBL" id="CAJNIZ010012414">
    <property type="protein sequence ID" value="CAE7333674.1"/>
    <property type="molecule type" value="Genomic_DNA"/>
</dbReference>